<evidence type="ECO:0000313" key="5">
    <source>
        <dbReference type="Proteomes" id="UP001152795"/>
    </source>
</evidence>
<dbReference type="AlphaFoldDB" id="A0A7D9HYG4"/>
<keyword evidence="2" id="KW-0053">Apoptosis</keyword>
<keyword evidence="5" id="KW-1185">Reference proteome</keyword>
<dbReference type="Gene3D" id="1.10.8.430">
    <property type="entry name" value="Helical domain of apoptotic protease-activating factors"/>
    <property type="match status" value="1"/>
</dbReference>
<dbReference type="GO" id="GO:0043531">
    <property type="term" value="F:ADP binding"/>
    <property type="evidence" value="ECO:0007669"/>
    <property type="project" value="InterPro"/>
</dbReference>
<dbReference type="Pfam" id="PF00931">
    <property type="entry name" value="NB-ARC"/>
    <property type="match status" value="1"/>
</dbReference>
<dbReference type="Gene3D" id="1.25.40.370">
    <property type="match status" value="1"/>
</dbReference>
<dbReference type="InterPro" id="IPR036388">
    <property type="entry name" value="WH-like_DNA-bd_sf"/>
</dbReference>
<dbReference type="InterPro" id="IPR002182">
    <property type="entry name" value="NB-ARC"/>
</dbReference>
<dbReference type="PANTHER" id="PTHR22845:SF5">
    <property type="entry name" value="APOPTOTIC PROTEASE-ACTIVATING FACTOR 1"/>
    <property type="match status" value="1"/>
</dbReference>
<dbReference type="SMART" id="SM00382">
    <property type="entry name" value="AAA"/>
    <property type="match status" value="1"/>
</dbReference>
<dbReference type="InterPro" id="IPR041452">
    <property type="entry name" value="APAF1_C"/>
</dbReference>
<dbReference type="PRINTS" id="PR00364">
    <property type="entry name" value="DISEASERSIST"/>
</dbReference>
<keyword evidence="3" id="KW-0677">Repeat</keyword>
<dbReference type="InterPro" id="IPR042197">
    <property type="entry name" value="Apaf_helical"/>
</dbReference>
<gene>
    <name evidence="4" type="ORF">PACLA_8A064076</name>
</gene>
<organism evidence="4 5">
    <name type="scientific">Paramuricea clavata</name>
    <name type="common">Red gorgonian</name>
    <name type="synonym">Violescent sea-whip</name>
    <dbReference type="NCBI Taxonomy" id="317549"/>
    <lineage>
        <taxon>Eukaryota</taxon>
        <taxon>Metazoa</taxon>
        <taxon>Cnidaria</taxon>
        <taxon>Anthozoa</taxon>
        <taxon>Octocorallia</taxon>
        <taxon>Malacalcyonacea</taxon>
        <taxon>Plexauridae</taxon>
        <taxon>Paramuricea</taxon>
    </lineage>
</organism>
<dbReference type="EMBL" id="CACRXK020002759">
    <property type="protein sequence ID" value="CAB3995907.1"/>
    <property type="molecule type" value="Genomic_DNA"/>
</dbReference>
<dbReference type="InterPro" id="IPR027417">
    <property type="entry name" value="P-loop_NTPase"/>
</dbReference>
<comment type="caution">
    <text evidence="4">The sequence shown here is derived from an EMBL/GenBank/DDBJ whole genome shotgun (WGS) entry which is preliminary data.</text>
</comment>
<dbReference type="InterPro" id="IPR003593">
    <property type="entry name" value="AAA+_ATPase"/>
</dbReference>
<dbReference type="Proteomes" id="UP001152795">
    <property type="component" value="Unassembled WGS sequence"/>
</dbReference>
<evidence type="ECO:0000313" key="4">
    <source>
        <dbReference type="EMBL" id="CAB3995907.1"/>
    </source>
</evidence>
<evidence type="ECO:0000256" key="1">
    <source>
        <dbReference type="ARBA" id="ARBA00022574"/>
    </source>
</evidence>
<dbReference type="SUPFAM" id="SSF52540">
    <property type="entry name" value="P-loop containing nucleoside triphosphate hydrolases"/>
    <property type="match status" value="1"/>
</dbReference>
<accession>A0A7D9HYG4</accession>
<evidence type="ECO:0000256" key="2">
    <source>
        <dbReference type="ARBA" id="ARBA00022703"/>
    </source>
</evidence>
<dbReference type="PANTHER" id="PTHR22845">
    <property type="entry name" value="APOPTOTIC PROTEASE-ACTIVATING FACTOR 1"/>
    <property type="match status" value="1"/>
</dbReference>
<evidence type="ECO:0000256" key="3">
    <source>
        <dbReference type="ARBA" id="ARBA00022737"/>
    </source>
</evidence>
<dbReference type="Pfam" id="PF17908">
    <property type="entry name" value="APAF1_C"/>
    <property type="match status" value="1"/>
</dbReference>
<proteinExistence type="predicted"/>
<dbReference type="Gene3D" id="1.10.10.10">
    <property type="entry name" value="Winged helix-like DNA-binding domain superfamily/Winged helix DNA-binding domain"/>
    <property type="match status" value="1"/>
</dbReference>
<keyword evidence="1" id="KW-0853">WD repeat</keyword>
<name>A0A7D9HYG4_PARCT</name>
<dbReference type="OrthoDB" id="1357022at2759"/>
<dbReference type="GO" id="GO:0005829">
    <property type="term" value="C:cytosol"/>
    <property type="evidence" value="ECO:0007669"/>
    <property type="project" value="UniProtKB-ARBA"/>
</dbReference>
<dbReference type="Gene3D" id="3.40.50.300">
    <property type="entry name" value="P-loop containing nucleotide triphosphate hydrolases"/>
    <property type="match status" value="1"/>
</dbReference>
<protein>
    <submittedName>
        <fullName evidence="4">WD repeat</fullName>
    </submittedName>
</protein>
<dbReference type="GO" id="GO:0006915">
    <property type="term" value="P:apoptotic process"/>
    <property type="evidence" value="ECO:0007669"/>
    <property type="project" value="UniProtKB-KW"/>
</dbReference>
<reference evidence="4" key="1">
    <citation type="submission" date="2020-04" db="EMBL/GenBank/DDBJ databases">
        <authorList>
            <person name="Alioto T."/>
            <person name="Alioto T."/>
            <person name="Gomez Garrido J."/>
        </authorList>
    </citation>
    <scope>NUCLEOTIDE SEQUENCE</scope>
    <source>
        <strain evidence="4">A484AB</strain>
    </source>
</reference>
<sequence>MVERQSEVDKVLELLMEGNKVGVVESGSGEVIGIRGMGGLGKTVLAQAVALHISKSRQVIWLDVGETPDRSALINILIKVLGGTVSFSDIHAAQAWLKANTCDKDCLIVLDDVWGVDDAAVFDYLSGNCQLLITTRDANVVNGLGGSVYELETMAADQSRALLYKYACITPYKQSKLSSNMQEIVSKLLDQCGGLPLALALVGSNLKDVRAEQAWRDILQDFEKADLERLRSLFPTDAYPHRNLLAAINVSFQRLEESAREKFLDFAIFPEDTDIPSDVLEQFWLSIGTENGRAPCDPRESRYILAVLERKSLIQKGPELQGKTSYRVHDLLLDFARAKLRATGTLTDVQRVFAKTLRGQCVNGEWTTTSSTSQKDYYFKYLPYHFHSSKQHSELIQLLFDFHWLEQKVKHNDLPSLISDFRFLDTPLQHEIKLLKKSLMLSAEAIEKNPSSIGPQLLGNKNNVQLTSPRLTSAYLTPRAFFKNFPVGGGHFL</sequence>